<dbReference type="Proteomes" id="UP000076078">
    <property type="component" value="Unassembled WGS sequence"/>
</dbReference>
<dbReference type="EMBL" id="LODT01000016">
    <property type="protein sequence ID" value="KYR00210.1"/>
    <property type="molecule type" value="Genomic_DNA"/>
</dbReference>
<name>A0A152A1W7_TIELA</name>
<dbReference type="Gene3D" id="3.40.50.300">
    <property type="entry name" value="P-loop containing nucleotide triphosphate hydrolases"/>
    <property type="match status" value="1"/>
</dbReference>
<dbReference type="OMA" id="GGRYHFY"/>
<evidence type="ECO:0000313" key="1">
    <source>
        <dbReference type="EMBL" id="KYR00210.1"/>
    </source>
</evidence>
<dbReference type="InterPro" id="IPR027417">
    <property type="entry name" value="P-loop_NTPase"/>
</dbReference>
<dbReference type="OrthoDB" id="19393at2759"/>
<evidence type="ECO:0000313" key="2">
    <source>
        <dbReference type="Proteomes" id="UP000076078"/>
    </source>
</evidence>
<proteinExistence type="predicted"/>
<dbReference type="AlphaFoldDB" id="A0A152A1W7"/>
<protein>
    <submittedName>
        <fullName evidence="1">Uncharacterized protein</fullName>
    </submittedName>
</protein>
<gene>
    <name evidence="1" type="ORF">DLAC_03367</name>
</gene>
<accession>A0A152A1W7</accession>
<dbReference type="SUPFAM" id="SSF52540">
    <property type="entry name" value="P-loop containing nucleoside triphosphate hydrolases"/>
    <property type="match status" value="1"/>
</dbReference>
<dbReference type="InParanoid" id="A0A152A1W7"/>
<dbReference type="FunCoup" id="A0A152A1W7">
    <property type="interactions" value="738"/>
</dbReference>
<reference evidence="1 2" key="1">
    <citation type="submission" date="2015-12" db="EMBL/GenBank/DDBJ databases">
        <title>Dictyostelia acquired genes for synthesis and detection of signals that induce cell-type specialization by lateral gene transfer from prokaryotes.</title>
        <authorList>
            <person name="Gloeckner G."/>
            <person name="Schaap P."/>
        </authorList>
    </citation>
    <scope>NUCLEOTIDE SEQUENCE [LARGE SCALE GENOMIC DNA]</scope>
    <source>
        <strain evidence="1 2">TK</strain>
    </source>
</reference>
<organism evidence="1 2">
    <name type="scientific">Tieghemostelium lacteum</name>
    <name type="common">Slime mold</name>
    <name type="synonym">Dictyostelium lacteum</name>
    <dbReference type="NCBI Taxonomy" id="361077"/>
    <lineage>
        <taxon>Eukaryota</taxon>
        <taxon>Amoebozoa</taxon>
        <taxon>Evosea</taxon>
        <taxon>Eumycetozoa</taxon>
        <taxon>Dictyostelia</taxon>
        <taxon>Dictyosteliales</taxon>
        <taxon>Raperosteliaceae</taxon>
        <taxon>Tieghemostelium</taxon>
    </lineage>
</organism>
<comment type="caution">
    <text evidence="1">The sequence shown here is derived from an EMBL/GenBank/DDBJ whole genome shotgun (WGS) entry which is preliminary data.</text>
</comment>
<sequence length="264" mass="30669">MIKTISLCKPMNGYRLFSTFSAGTSNGDTSIPIGRQKGEAVEKVWFNNDYGLIEKLDSCKREGKPLLVYLESPSGAGKQQLLERIGNLEYRTISQSFIGHMKSKDTSNVNTYKEDNRKVIKSVIEDCQKSSIDTKNSIVFIHRYEPFSSIMYDRSKSFEEKEKLLDELLSQNRDDKVLVYCRTPEELIEQRLGGRYHFYEDNETKLIKEHKVIESQEQSQELYNKLEKRFDSVLDTTSIKQACPSLLAKFNIFFDKSKILFKYK</sequence>
<keyword evidence="2" id="KW-1185">Reference proteome</keyword>